<proteinExistence type="predicted"/>
<evidence type="ECO:0000313" key="2">
    <source>
        <dbReference type="EMBL" id="OPC65940.1"/>
    </source>
</evidence>
<evidence type="ECO:0000313" key="3">
    <source>
        <dbReference type="Proteomes" id="UP000190813"/>
    </source>
</evidence>
<dbReference type="Proteomes" id="UP000190813">
    <property type="component" value="Unassembled WGS sequence"/>
</dbReference>
<feature type="compositionally biased region" description="Basic and acidic residues" evidence="1">
    <location>
        <begin position="59"/>
        <end position="69"/>
    </location>
</feature>
<accession>A0A1T3MNT2</accession>
<feature type="compositionally biased region" description="Polar residues" evidence="1">
    <location>
        <begin position="25"/>
        <end position="52"/>
    </location>
</feature>
<gene>
    <name evidence="2" type="ORF">BAZ10_01515</name>
</gene>
<protein>
    <recommendedName>
        <fullName evidence="4">Lipoprotein</fullName>
    </recommendedName>
</protein>
<evidence type="ECO:0008006" key="4">
    <source>
        <dbReference type="Google" id="ProtNLM"/>
    </source>
</evidence>
<name>A0A1T3MNT2_9FLAO</name>
<dbReference type="AlphaFoldDB" id="A0A1T3MNT2"/>
<reference evidence="2 3" key="1">
    <citation type="submission" date="2016-06" db="EMBL/GenBank/DDBJ databases">
        <title>Revisiting the taxonomy of the Elizabethkingia Genus based on Whole-Genome Sequencing, Optical Mapping, and MALDI-TOF.</title>
        <authorList>
            <person name="Nicholson A.C."/>
        </authorList>
    </citation>
    <scope>NUCLEOTIDE SEQUENCE [LARGE SCALE GENOMIC DNA]</scope>
    <source>
        <strain evidence="2 3">G4070</strain>
    </source>
</reference>
<evidence type="ECO:0000256" key="1">
    <source>
        <dbReference type="SAM" id="MobiDB-lite"/>
    </source>
</evidence>
<sequence>MKKYISILSLASVIFMYSCERDVSDLNNPQQKEQSTKLQSQKISAQNKNSASEETDQDQAAKDDEEPKRDKQHWRIKKDTVR</sequence>
<dbReference type="PROSITE" id="PS51257">
    <property type="entry name" value="PROKAR_LIPOPROTEIN"/>
    <property type="match status" value="1"/>
</dbReference>
<dbReference type="RefSeq" id="WP_078771537.1">
    <property type="nucleotide sequence ID" value="NZ_CBCSBR010000063.1"/>
</dbReference>
<feature type="region of interest" description="Disordered" evidence="1">
    <location>
        <begin position="25"/>
        <end position="82"/>
    </location>
</feature>
<organism evidence="2 3">
    <name type="scientific">Elizabethkingia occulta</name>
    <dbReference type="NCBI Taxonomy" id="1867263"/>
    <lineage>
        <taxon>Bacteria</taxon>
        <taxon>Pseudomonadati</taxon>
        <taxon>Bacteroidota</taxon>
        <taxon>Flavobacteriia</taxon>
        <taxon>Flavobacteriales</taxon>
        <taxon>Weeksellaceae</taxon>
        <taxon>Elizabethkingia</taxon>
    </lineage>
</organism>
<comment type="caution">
    <text evidence="2">The sequence shown here is derived from an EMBL/GenBank/DDBJ whole genome shotgun (WGS) entry which is preliminary data.</text>
</comment>
<dbReference type="EMBL" id="MAHX01000013">
    <property type="protein sequence ID" value="OPC65940.1"/>
    <property type="molecule type" value="Genomic_DNA"/>
</dbReference>
<keyword evidence="3" id="KW-1185">Reference proteome</keyword>